<dbReference type="GO" id="GO:0015666">
    <property type="term" value="F:restriction endodeoxyribonuclease activity"/>
    <property type="evidence" value="ECO:0007669"/>
    <property type="project" value="TreeGrafter"/>
</dbReference>
<protein>
    <submittedName>
        <fullName evidence="3">Restriction system protein</fullName>
    </submittedName>
</protein>
<dbReference type="InterPro" id="IPR011856">
    <property type="entry name" value="tRNA_endonuc-like_dom_sf"/>
</dbReference>
<dbReference type="PANTHER" id="PTHR30015:SF7">
    <property type="entry name" value="TYPE IV METHYL-DIRECTED RESTRICTION ENZYME ECOKMRR"/>
    <property type="match status" value="1"/>
</dbReference>
<keyword evidence="4" id="KW-1185">Reference proteome</keyword>
<feature type="domain" description="Restriction system protein Mrr-like N-terminal" evidence="2">
    <location>
        <begin position="17"/>
        <end position="94"/>
    </location>
</feature>
<dbReference type="GO" id="GO:0003677">
    <property type="term" value="F:DNA binding"/>
    <property type="evidence" value="ECO:0007669"/>
    <property type="project" value="InterPro"/>
</dbReference>
<evidence type="ECO:0000259" key="2">
    <source>
        <dbReference type="Pfam" id="PF14338"/>
    </source>
</evidence>
<name>A0A841MCV1_9BACT</name>
<gene>
    <name evidence="3" type="ORF">FHS59_000168</name>
</gene>
<evidence type="ECO:0000313" key="4">
    <source>
        <dbReference type="Proteomes" id="UP000588604"/>
    </source>
</evidence>
<dbReference type="SUPFAM" id="SSF52980">
    <property type="entry name" value="Restriction endonuclease-like"/>
    <property type="match status" value="1"/>
</dbReference>
<dbReference type="InterPro" id="IPR025745">
    <property type="entry name" value="Mrr-like_N_dom"/>
</dbReference>
<dbReference type="Pfam" id="PF04471">
    <property type="entry name" value="Mrr_cat"/>
    <property type="match status" value="1"/>
</dbReference>
<sequence>MKKKSRSKEIAEKTIFASFQILKEAGGEMRGSEVVEKLREQLTFDEYENFRYEKTGYIRWESILHFFTIDCMKAGYMRKQSGTWILTEEGEEAMKLGPEKLLSTATKKYREWDAKNKQNKESDLSQDIEIDDSDEISQKQEALLDQYESSALDGIRDYINRKNPYEFQDLVAVLLKSMRYYIALVAPKGRDGGIDIIAYTDPLGVNSPRIIVQVKHRPENNVSSDEIQKLSGTMKRNTDVGIFVTSGNFSSPAKHEATSAYKHIELIDFSRFVELWIQYYPKMTDEQKNMLPLHPVYFLGSKE</sequence>
<comment type="caution">
    <text evidence="3">The sequence shown here is derived from an EMBL/GenBank/DDBJ whole genome shotgun (WGS) entry which is preliminary data.</text>
</comment>
<feature type="domain" description="Restriction endonuclease type IV Mrr" evidence="1">
    <location>
        <begin position="162"/>
        <end position="275"/>
    </location>
</feature>
<dbReference type="Gene3D" id="3.40.1350.10">
    <property type="match status" value="1"/>
</dbReference>
<evidence type="ECO:0000313" key="3">
    <source>
        <dbReference type="EMBL" id="MBB6324553.1"/>
    </source>
</evidence>
<dbReference type="InterPro" id="IPR007560">
    <property type="entry name" value="Restrct_endonuc_IV_Mrr"/>
</dbReference>
<dbReference type="AlphaFoldDB" id="A0A841MCV1"/>
<organism evidence="3 4">
    <name type="scientific">Algoriphagus iocasae</name>
    <dbReference type="NCBI Taxonomy" id="1836499"/>
    <lineage>
        <taxon>Bacteria</taxon>
        <taxon>Pseudomonadati</taxon>
        <taxon>Bacteroidota</taxon>
        <taxon>Cytophagia</taxon>
        <taxon>Cytophagales</taxon>
        <taxon>Cyclobacteriaceae</taxon>
        <taxon>Algoriphagus</taxon>
    </lineage>
</organism>
<dbReference type="PANTHER" id="PTHR30015">
    <property type="entry name" value="MRR RESTRICTION SYSTEM PROTEIN"/>
    <property type="match status" value="1"/>
</dbReference>
<dbReference type="InterPro" id="IPR052906">
    <property type="entry name" value="Type_IV_Methyl-Rstrct_Enzyme"/>
</dbReference>
<dbReference type="Proteomes" id="UP000588604">
    <property type="component" value="Unassembled WGS sequence"/>
</dbReference>
<dbReference type="InterPro" id="IPR011335">
    <property type="entry name" value="Restrct_endonuc-II-like"/>
</dbReference>
<dbReference type="Pfam" id="PF14338">
    <property type="entry name" value="Mrr_N"/>
    <property type="match status" value="1"/>
</dbReference>
<dbReference type="EMBL" id="JACIJO010000001">
    <property type="protein sequence ID" value="MBB6324553.1"/>
    <property type="molecule type" value="Genomic_DNA"/>
</dbReference>
<evidence type="ECO:0000259" key="1">
    <source>
        <dbReference type="Pfam" id="PF04471"/>
    </source>
</evidence>
<reference evidence="3 4" key="1">
    <citation type="submission" date="2020-08" db="EMBL/GenBank/DDBJ databases">
        <title>Genomic Encyclopedia of Type Strains, Phase IV (KMG-IV): sequencing the most valuable type-strain genomes for metagenomic binning, comparative biology and taxonomic classification.</title>
        <authorList>
            <person name="Goeker M."/>
        </authorList>
    </citation>
    <scope>NUCLEOTIDE SEQUENCE [LARGE SCALE GENOMIC DNA]</scope>
    <source>
        <strain evidence="3 4">DSM 102044</strain>
    </source>
</reference>
<accession>A0A841MCV1</accession>
<dbReference type="GO" id="GO:0009307">
    <property type="term" value="P:DNA restriction-modification system"/>
    <property type="evidence" value="ECO:0007669"/>
    <property type="project" value="InterPro"/>
</dbReference>
<dbReference type="RefSeq" id="WP_184492532.1">
    <property type="nucleotide sequence ID" value="NZ_JACIJO010000001.1"/>
</dbReference>
<proteinExistence type="predicted"/>